<feature type="domain" description="RING-type" evidence="4">
    <location>
        <begin position="26"/>
        <end position="62"/>
    </location>
</feature>
<evidence type="ECO:0000259" key="5">
    <source>
        <dbReference type="PROSITE" id="PS50145"/>
    </source>
</evidence>
<dbReference type="PANTHER" id="PTHR10131:SF94">
    <property type="entry name" value="TNF RECEPTOR-ASSOCIATED FACTOR 4"/>
    <property type="match status" value="1"/>
</dbReference>
<reference evidence="6 7" key="1">
    <citation type="submission" date="2017-03" db="EMBL/GenBank/DDBJ databases">
        <authorList>
            <person name="Afonso C.L."/>
            <person name="Miller P.J."/>
            <person name="Scott M.A."/>
            <person name="Spackman E."/>
            <person name="Goraichik I."/>
            <person name="Dimitrov K.M."/>
            <person name="Suarez D.L."/>
            <person name="Swayne D.E."/>
        </authorList>
    </citation>
    <scope>NUCLEOTIDE SEQUENCE [LARGE SCALE GENOMIC DNA]</scope>
    <source>
        <strain evidence="6">SB41UT1</strain>
    </source>
</reference>
<dbReference type="AlphaFoldDB" id="A0A1X7AJ19"/>
<evidence type="ECO:0000256" key="2">
    <source>
        <dbReference type="ARBA" id="ARBA00022771"/>
    </source>
</evidence>
<evidence type="ECO:0000256" key="3">
    <source>
        <dbReference type="ARBA" id="ARBA00022833"/>
    </source>
</evidence>
<accession>A0A1X7AJ19</accession>
<dbReference type="PROSITE" id="PS50145">
    <property type="entry name" value="ZF_TRAF"/>
    <property type="match status" value="1"/>
</dbReference>
<dbReference type="SUPFAM" id="SSF57850">
    <property type="entry name" value="RING/U-box"/>
    <property type="match status" value="1"/>
</dbReference>
<sequence length="520" mass="59075">MQSARTTLTINGTEWSIPFNSLLGDCKLCFNDLAITRVCDNEHRYCLGCYDQLTTGTCPECKAPLINRKAALSSQRNYLNALEKTTFSCLTKHCSWEGSFDQLDAHKQTCLETKEPCSFGCGEDIPRFQLDDHQTVCRKRPYKEGCLDASYETISEIKQLRSECQNALEGTSLERESEKHLYQRLITLFPLIVDAALGEHEPVTQPAGATPQTVCTYQCGFIATSFQELSLHNCPNVPLQCRHCKDHFLTKEIGVHEPKCDERIISCEFCGDNTKQGLLALHFKSCIKQPINCIQCQRPVPLRELEQHQESLCPSRAANCERCFTPVVFSGLERHIQNCWLTKPITLREGQPRPVILTPQPRSVGPFYQHGNSSSTIYMVTTHEQLKPLFKLNGRPVFPADMVLKCAYDGEPATIQESYATPSNELNWTLYLRHCTPEKVIPSRIDILDSDFNVICSFHPYNYPKLSDIMINSIDLNQGTAALDVNSILRLQRWSHPNPLRIIRFTVCPDKPTKKKTPRR</sequence>
<evidence type="ECO:0000313" key="6">
    <source>
        <dbReference type="EMBL" id="SMA46016.1"/>
    </source>
</evidence>
<feature type="domain" description="TRAF-type" evidence="5">
    <location>
        <begin position="282"/>
        <end position="323"/>
    </location>
</feature>
<keyword evidence="7" id="KW-1185">Reference proteome</keyword>
<evidence type="ECO:0000256" key="1">
    <source>
        <dbReference type="ARBA" id="ARBA00022723"/>
    </source>
</evidence>
<dbReference type="EMBL" id="FWPT01000004">
    <property type="protein sequence ID" value="SMA46016.1"/>
    <property type="molecule type" value="Genomic_DNA"/>
</dbReference>
<dbReference type="Gene3D" id="3.30.40.10">
    <property type="entry name" value="Zinc/RING finger domain, C3HC4 (zinc finger)"/>
    <property type="match status" value="3"/>
</dbReference>
<keyword evidence="2" id="KW-0863">Zinc-finger</keyword>
<dbReference type="Proteomes" id="UP000196573">
    <property type="component" value="Unassembled WGS sequence"/>
</dbReference>
<organism evidence="6 7">
    <name type="scientific">Parendozoicomonas haliclonae</name>
    <dbReference type="NCBI Taxonomy" id="1960125"/>
    <lineage>
        <taxon>Bacteria</taxon>
        <taxon>Pseudomonadati</taxon>
        <taxon>Pseudomonadota</taxon>
        <taxon>Gammaproteobacteria</taxon>
        <taxon>Oceanospirillales</taxon>
        <taxon>Endozoicomonadaceae</taxon>
        <taxon>Parendozoicomonas</taxon>
    </lineage>
</organism>
<keyword evidence="1" id="KW-0479">Metal-binding</keyword>
<dbReference type="PANTHER" id="PTHR10131">
    <property type="entry name" value="TNF RECEPTOR ASSOCIATED FACTOR"/>
    <property type="match status" value="1"/>
</dbReference>
<name>A0A1X7AJ19_9GAMM</name>
<proteinExistence type="predicted"/>
<dbReference type="GO" id="GO:0008270">
    <property type="term" value="F:zinc ion binding"/>
    <property type="evidence" value="ECO:0007669"/>
    <property type="project" value="UniProtKB-KW"/>
</dbReference>
<protein>
    <submittedName>
        <fullName evidence="6">TRAF-type zinc finger</fullName>
    </submittedName>
</protein>
<evidence type="ECO:0000313" key="7">
    <source>
        <dbReference type="Proteomes" id="UP000196573"/>
    </source>
</evidence>
<dbReference type="InterPro" id="IPR001841">
    <property type="entry name" value="Znf_RING"/>
</dbReference>
<dbReference type="PROSITE" id="PS50089">
    <property type="entry name" value="ZF_RING_2"/>
    <property type="match status" value="1"/>
</dbReference>
<keyword evidence="3" id="KW-0862">Zinc</keyword>
<gene>
    <name evidence="6" type="ORF">EHSB41UT_02062</name>
</gene>
<dbReference type="InterPro" id="IPR013083">
    <property type="entry name" value="Znf_RING/FYVE/PHD"/>
</dbReference>
<evidence type="ECO:0000259" key="4">
    <source>
        <dbReference type="PROSITE" id="PS50089"/>
    </source>
</evidence>
<dbReference type="InterPro" id="IPR001293">
    <property type="entry name" value="Znf_TRAF"/>
</dbReference>